<gene>
    <name evidence="2" type="ORF">P9847_09905</name>
</gene>
<dbReference type="Proteomes" id="UP001343257">
    <property type="component" value="Unassembled WGS sequence"/>
</dbReference>
<name>A0ABU6PUE1_9BACL</name>
<evidence type="ECO:0000256" key="1">
    <source>
        <dbReference type="SAM" id="MobiDB-lite"/>
    </source>
</evidence>
<protein>
    <submittedName>
        <fullName evidence="2">Uncharacterized protein</fullName>
    </submittedName>
</protein>
<keyword evidence="3" id="KW-1185">Reference proteome</keyword>
<sequence>MGRPRKKPQGGYKAPPRKKPLRASITSTELSPQQIAVVGALLSGFFVVESVLYNRNNELKVILTSTSLTEEPVLGNKEREEEEDIPLDFIASESNLISPLATLSQSHLTRKY</sequence>
<evidence type="ECO:0000313" key="3">
    <source>
        <dbReference type="Proteomes" id="UP001343257"/>
    </source>
</evidence>
<reference evidence="2 3" key="1">
    <citation type="submission" date="2023-03" db="EMBL/GenBank/DDBJ databases">
        <title>Bacillus Genome Sequencing.</title>
        <authorList>
            <person name="Dunlap C."/>
        </authorList>
    </citation>
    <scope>NUCLEOTIDE SEQUENCE [LARGE SCALE GENOMIC DNA]</scope>
    <source>
        <strain evidence="2 3">NRS-52</strain>
    </source>
</reference>
<proteinExistence type="predicted"/>
<dbReference type="RefSeq" id="WP_328277398.1">
    <property type="nucleotide sequence ID" value="NZ_JARTLD010000025.1"/>
</dbReference>
<feature type="region of interest" description="Disordered" evidence="1">
    <location>
        <begin position="1"/>
        <end position="26"/>
    </location>
</feature>
<evidence type="ECO:0000313" key="2">
    <source>
        <dbReference type="EMBL" id="MED5017615.1"/>
    </source>
</evidence>
<dbReference type="EMBL" id="JARTLD010000025">
    <property type="protein sequence ID" value="MED5017615.1"/>
    <property type="molecule type" value="Genomic_DNA"/>
</dbReference>
<accession>A0ABU6PUE1</accession>
<organism evidence="2 3">
    <name type="scientific">Paenibacillus chibensis</name>
    <dbReference type="NCBI Taxonomy" id="59846"/>
    <lineage>
        <taxon>Bacteria</taxon>
        <taxon>Bacillati</taxon>
        <taxon>Bacillota</taxon>
        <taxon>Bacilli</taxon>
        <taxon>Bacillales</taxon>
        <taxon>Paenibacillaceae</taxon>
        <taxon>Paenibacillus</taxon>
    </lineage>
</organism>
<comment type="caution">
    <text evidence="2">The sequence shown here is derived from an EMBL/GenBank/DDBJ whole genome shotgun (WGS) entry which is preliminary data.</text>
</comment>